<keyword evidence="6" id="KW-0472">Membrane</keyword>
<dbReference type="PANTHER" id="PTHR33362">
    <property type="entry name" value="SIALIC ACID TRAP TRANSPORTER PERMEASE PROTEIN SIAT-RELATED"/>
    <property type="match status" value="1"/>
</dbReference>
<dbReference type="PANTHER" id="PTHR33362:SF5">
    <property type="entry name" value="C4-DICARBOXYLATE TRAP TRANSPORTER LARGE PERMEASE PROTEIN DCTM"/>
    <property type="match status" value="1"/>
</dbReference>
<dbReference type="GO" id="GO:0005886">
    <property type="term" value="C:plasma membrane"/>
    <property type="evidence" value="ECO:0007669"/>
    <property type="project" value="UniProtKB-SubCell"/>
</dbReference>
<dbReference type="GO" id="GO:0022857">
    <property type="term" value="F:transmembrane transporter activity"/>
    <property type="evidence" value="ECO:0007669"/>
    <property type="project" value="TreeGrafter"/>
</dbReference>
<accession>A0A1D7VZ27</accession>
<proteinExistence type="predicted"/>
<dbReference type="RefSeq" id="WP_069599254.1">
    <property type="nucleotide sequence ID" value="NZ_CP017150.1"/>
</dbReference>
<evidence type="ECO:0000256" key="1">
    <source>
        <dbReference type="ARBA" id="ARBA00004429"/>
    </source>
</evidence>
<reference evidence="8" key="1">
    <citation type="submission" date="2016-09" db="EMBL/GenBank/DDBJ databases">
        <title>Complete Genome Sequence of Brevibacterium linens SMQ-1335.</title>
        <authorList>
            <person name="de Melo A.G."/>
            <person name="Labrie S.J."/>
            <person name="Dumaresq J."/>
            <person name="Roberts R.J."/>
            <person name="Tremblay D.M."/>
            <person name="Moineau S."/>
        </authorList>
    </citation>
    <scope>NUCLEOTIDE SEQUENCE [LARGE SCALE GENOMIC DNA]</scope>
    <source>
        <strain evidence="8">SMQ-1335</strain>
    </source>
</reference>
<dbReference type="InterPro" id="IPR004681">
    <property type="entry name" value="TRAP_DctM"/>
</dbReference>
<dbReference type="EMBL" id="CP017150">
    <property type="protein sequence ID" value="AOP51990.1"/>
    <property type="molecule type" value="Genomic_DNA"/>
</dbReference>
<keyword evidence="5" id="KW-1133">Transmembrane helix</keyword>
<dbReference type="Proteomes" id="UP000094793">
    <property type="component" value="Chromosome"/>
</dbReference>
<sequence>MLEATFVLIAVLILLLVTSAPIAVALGLTSLVYFYYFTLIPMTQVTERLFNALNSFPLMAIPFFILAANIMSRGGISRRLTDFGAAMVRHLRGGMAITTVLACMFFAAVSGSSPATVVAVGALMIPAMIKNGYPKEFSTGLVATSGSLGILIPPSIPLIVFGIATEQNIGDLFLAGILPGILAGVMLLGMAVFVAWKKGYGHAGAGFKLSNADKLKAFRDAILALALPFLVLGGIYSGWFTPTEAAAVAVAYSLVVSLVIYREIKISQLWEVTLSSVKTSAMVMFIIANGILFTFVLASERIPGSISETITAWDLQPWQFLILVNILLLFVGCVMETSSAILIMAPILLPIAMELGIDPIHFGIIVVMNLEIGMITPPLGLNLFVASGMSGMSVMRVAKAAIPSALVLLTALALVTFVPFFATAFVGS</sequence>
<dbReference type="PIRSF" id="PIRSF006066">
    <property type="entry name" value="HI0050"/>
    <property type="match status" value="1"/>
</dbReference>
<evidence type="ECO:0000256" key="2">
    <source>
        <dbReference type="ARBA" id="ARBA00022475"/>
    </source>
</evidence>
<evidence type="ECO:0000256" key="4">
    <source>
        <dbReference type="ARBA" id="ARBA00022692"/>
    </source>
</evidence>
<keyword evidence="4" id="KW-0812">Transmembrane</keyword>
<evidence type="ECO:0000256" key="5">
    <source>
        <dbReference type="ARBA" id="ARBA00022989"/>
    </source>
</evidence>
<gene>
    <name evidence="7" type="ORF">BLSMQ_0272</name>
</gene>
<evidence type="ECO:0000256" key="6">
    <source>
        <dbReference type="ARBA" id="ARBA00023136"/>
    </source>
</evidence>
<dbReference type="OrthoDB" id="9777699at2"/>
<comment type="subcellular location">
    <subcellularLocation>
        <location evidence="1">Cell inner membrane</location>
        <topology evidence="1">Multi-pass membrane protein</topology>
    </subcellularLocation>
</comment>
<dbReference type="KEGG" id="blin:BLSMQ_0272"/>
<dbReference type="eggNOG" id="COG1593">
    <property type="taxonomic scope" value="Bacteria"/>
</dbReference>
<dbReference type="AlphaFoldDB" id="A0A1D7VZ27"/>
<dbReference type="InterPro" id="IPR010656">
    <property type="entry name" value="DctM"/>
</dbReference>
<dbReference type="Pfam" id="PF06808">
    <property type="entry name" value="DctM"/>
    <property type="match status" value="1"/>
</dbReference>
<dbReference type="PATRIC" id="fig|1703.10.peg.283"/>
<protein>
    <submittedName>
        <fullName evidence="7">TRAP-type C4-dicarboxylate transport system, large permease component</fullName>
    </submittedName>
</protein>
<keyword evidence="2" id="KW-1003">Cell membrane</keyword>
<organism evidence="7 8">
    <name type="scientific">Brevibacterium aurantiacum</name>
    <dbReference type="NCBI Taxonomy" id="273384"/>
    <lineage>
        <taxon>Bacteria</taxon>
        <taxon>Bacillati</taxon>
        <taxon>Actinomycetota</taxon>
        <taxon>Actinomycetes</taxon>
        <taxon>Micrococcales</taxon>
        <taxon>Brevibacteriaceae</taxon>
        <taxon>Brevibacterium</taxon>
    </lineage>
</organism>
<keyword evidence="3" id="KW-0997">Cell inner membrane</keyword>
<evidence type="ECO:0000313" key="8">
    <source>
        <dbReference type="Proteomes" id="UP000094793"/>
    </source>
</evidence>
<evidence type="ECO:0000313" key="7">
    <source>
        <dbReference type="EMBL" id="AOP51990.1"/>
    </source>
</evidence>
<dbReference type="NCBIfam" id="TIGR00786">
    <property type="entry name" value="dctM"/>
    <property type="match status" value="1"/>
</dbReference>
<name>A0A1D7VZ27_BREAU</name>
<evidence type="ECO:0000256" key="3">
    <source>
        <dbReference type="ARBA" id="ARBA00022519"/>
    </source>
</evidence>